<evidence type="ECO:0000313" key="7">
    <source>
        <dbReference type="EMBL" id="KAL2833476.1"/>
    </source>
</evidence>
<dbReference type="PANTHER" id="PTHR47663:SF1">
    <property type="entry name" value="XYLANOLYTIC TRANSCRIPTIONAL ACTIVATOR XLNR-RELATED"/>
    <property type="match status" value="1"/>
</dbReference>
<keyword evidence="4" id="KW-0804">Transcription</keyword>
<keyword evidence="8" id="KW-1185">Reference proteome</keyword>
<evidence type="ECO:0000313" key="8">
    <source>
        <dbReference type="Proteomes" id="UP001610446"/>
    </source>
</evidence>
<evidence type="ECO:0000259" key="6">
    <source>
        <dbReference type="SMART" id="SM00906"/>
    </source>
</evidence>
<dbReference type="CDD" id="cd12148">
    <property type="entry name" value="fungal_TF_MHR"/>
    <property type="match status" value="1"/>
</dbReference>
<protein>
    <recommendedName>
        <fullName evidence="6">Xylanolytic transcriptional activator regulatory domain-containing protein</fullName>
    </recommendedName>
</protein>
<sequence>MSEPQRNEDPNQGWAYVSAFDPGRVQFKGSSVVAAENYASEMTACRYPCLEPLLPLLKDILSSRDACDLLDGFYADKDGTSVVRGSPYILSAVIRQKSLLSAVNPRPVSPALLVVILWCMSHNASLTAFEDPVIRARIIQRLYILLVRLLRVRDRHNQPYVPGSRLPDANLFNVTHTDRKCSLSSCGEPAPNVDDVLSFVLLACVSGRESKKECMKWWRKAVLLTKKLGLNSEERIMERTCSNRVSLAAREDHEECRRTFWLMYALDRHLALRFNESLHIHDSDCQVLIPLPEWVWQHFDTIPVEELPHRLYGPPTHILGAGFFESFLPLMVTLGSIINFRLGRSFDKANLATRIKNALTRHEENLDILHLAQKPQATIISARLPHVPPVLPSLCSDFSNLTKPIFPPEDKMDLVIVYCQCIVHVLHVLLYRTWDATGTWKLKDYGSWTTSLEELACAAHSMAAAESVAKILEVDKDLLFLPFLFGVYLFHGSLSFLTLSDPRVLNSSEREACEVMIRAHEVSLMTFETSFQRGVCQELRSILYSALNQALLDDSDSEALMS</sequence>
<dbReference type="InterPro" id="IPR051439">
    <property type="entry name" value="XlnR/Xlr1"/>
</dbReference>
<accession>A0ABR4J0D5</accession>
<name>A0ABR4J0D5_9EURO</name>
<evidence type="ECO:0000256" key="3">
    <source>
        <dbReference type="ARBA" id="ARBA00023125"/>
    </source>
</evidence>
<proteinExistence type="predicted"/>
<dbReference type="Pfam" id="PF04082">
    <property type="entry name" value="Fungal_trans"/>
    <property type="match status" value="1"/>
</dbReference>
<reference evidence="7 8" key="1">
    <citation type="submission" date="2024-07" db="EMBL/GenBank/DDBJ databases">
        <title>Section-level genome sequencing and comparative genomics of Aspergillus sections Usti and Cavernicolus.</title>
        <authorList>
            <consortium name="Lawrence Berkeley National Laboratory"/>
            <person name="Nybo J.L."/>
            <person name="Vesth T.C."/>
            <person name="Theobald S."/>
            <person name="Frisvad J.C."/>
            <person name="Larsen T.O."/>
            <person name="Kjaerboelling I."/>
            <person name="Rothschild-Mancinelli K."/>
            <person name="Lyhne E.K."/>
            <person name="Kogle M.E."/>
            <person name="Barry K."/>
            <person name="Clum A."/>
            <person name="Na H."/>
            <person name="Ledsgaard L."/>
            <person name="Lin J."/>
            <person name="Lipzen A."/>
            <person name="Kuo A."/>
            <person name="Riley R."/>
            <person name="Mondo S."/>
            <person name="Labutti K."/>
            <person name="Haridas S."/>
            <person name="Pangalinan J."/>
            <person name="Salamov A.A."/>
            <person name="Simmons B.A."/>
            <person name="Magnuson J.K."/>
            <person name="Chen J."/>
            <person name="Drula E."/>
            <person name="Henrissat B."/>
            <person name="Wiebenga A."/>
            <person name="Lubbers R.J."/>
            <person name="Gomes A.C."/>
            <person name="Makela M.R."/>
            <person name="Stajich J."/>
            <person name="Grigoriev I.V."/>
            <person name="Mortensen U.H."/>
            <person name="De Vries R.P."/>
            <person name="Baker S.E."/>
            <person name="Andersen M.R."/>
        </authorList>
    </citation>
    <scope>NUCLEOTIDE SEQUENCE [LARGE SCALE GENOMIC DNA]</scope>
    <source>
        <strain evidence="7 8">CBS 123904</strain>
    </source>
</reference>
<evidence type="ECO:0000256" key="5">
    <source>
        <dbReference type="ARBA" id="ARBA00023242"/>
    </source>
</evidence>
<keyword evidence="2" id="KW-0805">Transcription regulation</keyword>
<feature type="domain" description="Xylanolytic transcriptional activator regulatory" evidence="6">
    <location>
        <begin position="214"/>
        <end position="298"/>
    </location>
</feature>
<dbReference type="EMBL" id="JBFXLU010000244">
    <property type="protein sequence ID" value="KAL2833476.1"/>
    <property type="molecule type" value="Genomic_DNA"/>
</dbReference>
<keyword evidence="3" id="KW-0238">DNA-binding</keyword>
<gene>
    <name evidence="7" type="ORF">BJY01DRAFT_259902</name>
</gene>
<dbReference type="PANTHER" id="PTHR47663">
    <property type="entry name" value="XYLANOLYTIC TRANSCRIPTIONAL ACTIVATOR XLNR-RELATED"/>
    <property type="match status" value="1"/>
</dbReference>
<keyword evidence="1" id="KW-0862">Zinc</keyword>
<dbReference type="Proteomes" id="UP001610446">
    <property type="component" value="Unassembled WGS sequence"/>
</dbReference>
<comment type="caution">
    <text evidence="7">The sequence shown here is derived from an EMBL/GenBank/DDBJ whole genome shotgun (WGS) entry which is preliminary data.</text>
</comment>
<evidence type="ECO:0000256" key="1">
    <source>
        <dbReference type="ARBA" id="ARBA00022833"/>
    </source>
</evidence>
<evidence type="ECO:0000256" key="2">
    <source>
        <dbReference type="ARBA" id="ARBA00023015"/>
    </source>
</evidence>
<dbReference type="SMART" id="SM00906">
    <property type="entry name" value="Fungal_trans"/>
    <property type="match status" value="1"/>
</dbReference>
<evidence type="ECO:0000256" key="4">
    <source>
        <dbReference type="ARBA" id="ARBA00023163"/>
    </source>
</evidence>
<dbReference type="InterPro" id="IPR007219">
    <property type="entry name" value="XnlR_reg_dom"/>
</dbReference>
<organism evidence="7 8">
    <name type="scientific">Aspergillus pseudoustus</name>
    <dbReference type="NCBI Taxonomy" id="1810923"/>
    <lineage>
        <taxon>Eukaryota</taxon>
        <taxon>Fungi</taxon>
        <taxon>Dikarya</taxon>
        <taxon>Ascomycota</taxon>
        <taxon>Pezizomycotina</taxon>
        <taxon>Eurotiomycetes</taxon>
        <taxon>Eurotiomycetidae</taxon>
        <taxon>Eurotiales</taxon>
        <taxon>Aspergillaceae</taxon>
        <taxon>Aspergillus</taxon>
        <taxon>Aspergillus subgen. Nidulantes</taxon>
    </lineage>
</organism>
<keyword evidence="5" id="KW-0539">Nucleus</keyword>